<evidence type="ECO:0000313" key="8">
    <source>
        <dbReference type="Proteomes" id="UP001595629"/>
    </source>
</evidence>
<evidence type="ECO:0000313" key="7">
    <source>
        <dbReference type="EMBL" id="MFC3612349.1"/>
    </source>
</evidence>
<dbReference type="InterPro" id="IPR006311">
    <property type="entry name" value="TAT_signal"/>
</dbReference>
<dbReference type="SUPFAM" id="SSF56281">
    <property type="entry name" value="Metallo-hydrolase/oxidoreductase"/>
    <property type="match status" value="1"/>
</dbReference>
<evidence type="ECO:0000256" key="3">
    <source>
        <dbReference type="ARBA" id="ARBA00022801"/>
    </source>
</evidence>
<keyword evidence="3" id="KW-0378">Hydrolase</keyword>
<dbReference type="Proteomes" id="UP001595629">
    <property type="component" value="Unassembled WGS sequence"/>
</dbReference>
<comment type="caution">
    <text evidence="7">The sequence shown here is derived from an EMBL/GenBank/DDBJ whole genome shotgun (WGS) entry which is preliminary data.</text>
</comment>
<dbReference type="CDD" id="cd07720">
    <property type="entry name" value="OPHC2-like_MBL-fold"/>
    <property type="match status" value="1"/>
</dbReference>
<dbReference type="RefSeq" id="WP_386733533.1">
    <property type="nucleotide sequence ID" value="NZ_JBHRXI010000001.1"/>
</dbReference>
<evidence type="ECO:0000259" key="6">
    <source>
        <dbReference type="SMART" id="SM00849"/>
    </source>
</evidence>
<feature type="chain" id="PRO_5045416452" evidence="5">
    <location>
        <begin position="24"/>
        <end position="313"/>
    </location>
</feature>
<dbReference type="PANTHER" id="PTHR42978:SF6">
    <property type="entry name" value="QUORUM-QUENCHING LACTONASE YTNP-RELATED"/>
    <property type="match status" value="1"/>
</dbReference>
<protein>
    <submittedName>
        <fullName evidence="7">MBL fold metallo-hydrolase</fullName>
    </submittedName>
</protein>
<keyword evidence="4" id="KW-0862">Zinc</keyword>
<name>A0ABV7TBI6_9RHOB</name>
<feature type="domain" description="Metallo-beta-lactamase" evidence="6">
    <location>
        <begin position="96"/>
        <end position="286"/>
    </location>
</feature>
<sequence length="313" mass="33126">MTMDLTRRAALTGGAALPLAAMAGPTLAASHSAGEGGAALPHARSFMLGDMTVTTLLDGTVTRDGVKDIFGGGATQEAFEEVSQQNFIPADMAQFFFTPTLVETGGQHVLFDTGLGQGGIQKALAEAGKSPEDIDIVVLTHMHPDHIGGMTTGDAATFPNASYVTASAEYDFWSGMEAGNRVGDMVAQKVTPMAEKMSFIEDGGEVAPGLTAVAAFGHTPGHMAYRLESGGQQLILTADLANHYVWTFAHPEWEVSFDMDKAAATESRRRILGMLAADRIPMIGYHMPFPAAGYVEARGDGFRFVPVSYQMMG</sequence>
<dbReference type="InterPro" id="IPR036866">
    <property type="entry name" value="RibonucZ/Hydroxyglut_hydro"/>
</dbReference>
<keyword evidence="2" id="KW-0479">Metal-binding</keyword>
<dbReference type="InterPro" id="IPR051013">
    <property type="entry name" value="MBL_superfamily_lactonases"/>
</dbReference>
<reference evidence="8" key="1">
    <citation type="journal article" date="2019" name="Int. J. Syst. Evol. Microbiol.">
        <title>The Global Catalogue of Microorganisms (GCM) 10K type strain sequencing project: providing services to taxonomists for standard genome sequencing and annotation.</title>
        <authorList>
            <consortium name="The Broad Institute Genomics Platform"/>
            <consortium name="The Broad Institute Genome Sequencing Center for Infectious Disease"/>
            <person name="Wu L."/>
            <person name="Ma J."/>
        </authorList>
    </citation>
    <scope>NUCLEOTIDE SEQUENCE [LARGE SCALE GENOMIC DNA]</scope>
    <source>
        <strain evidence="8">KCTC 42911</strain>
    </source>
</reference>
<feature type="signal peptide" evidence="5">
    <location>
        <begin position="1"/>
        <end position="23"/>
    </location>
</feature>
<dbReference type="PROSITE" id="PS51318">
    <property type="entry name" value="TAT"/>
    <property type="match status" value="1"/>
</dbReference>
<dbReference type="SMART" id="SM00849">
    <property type="entry name" value="Lactamase_B"/>
    <property type="match status" value="1"/>
</dbReference>
<dbReference type="Gene3D" id="3.60.15.10">
    <property type="entry name" value="Ribonuclease Z/Hydroxyacylglutathione hydrolase-like"/>
    <property type="match status" value="1"/>
</dbReference>
<accession>A0ABV7TBI6</accession>
<evidence type="ECO:0000256" key="4">
    <source>
        <dbReference type="ARBA" id="ARBA00022833"/>
    </source>
</evidence>
<keyword evidence="8" id="KW-1185">Reference proteome</keyword>
<keyword evidence="5" id="KW-0732">Signal</keyword>
<gene>
    <name evidence="7" type="ORF">ACFORG_01130</name>
</gene>
<dbReference type="Pfam" id="PF00753">
    <property type="entry name" value="Lactamase_B"/>
    <property type="match status" value="1"/>
</dbReference>
<evidence type="ECO:0000256" key="5">
    <source>
        <dbReference type="SAM" id="SignalP"/>
    </source>
</evidence>
<organism evidence="7 8">
    <name type="scientific">Lutimaribacter marinistellae</name>
    <dbReference type="NCBI Taxonomy" id="1820329"/>
    <lineage>
        <taxon>Bacteria</taxon>
        <taxon>Pseudomonadati</taxon>
        <taxon>Pseudomonadota</taxon>
        <taxon>Alphaproteobacteria</taxon>
        <taxon>Rhodobacterales</taxon>
        <taxon>Roseobacteraceae</taxon>
        <taxon>Lutimaribacter</taxon>
    </lineage>
</organism>
<evidence type="ECO:0000256" key="2">
    <source>
        <dbReference type="ARBA" id="ARBA00022723"/>
    </source>
</evidence>
<dbReference type="EMBL" id="JBHRXI010000001">
    <property type="protein sequence ID" value="MFC3612349.1"/>
    <property type="molecule type" value="Genomic_DNA"/>
</dbReference>
<dbReference type="InterPro" id="IPR001279">
    <property type="entry name" value="Metallo-B-lactamas"/>
</dbReference>
<dbReference type="PANTHER" id="PTHR42978">
    <property type="entry name" value="QUORUM-QUENCHING LACTONASE YTNP-RELATED-RELATED"/>
    <property type="match status" value="1"/>
</dbReference>
<proteinExistence type="inferred from homology"/>
<evidence type="ECO:0000256" key="1">
    <source>
        <dbReference type="ARBA" id="ARBA00007749"/>
    </source>
</evidence>
<comment type="similarity">
    <text evidence="1">Belongs to the metallo-beta-lactamase superfamily.</text>
</comment>